<dbReference type="Gene3D" id="3.30.420.10">
    <property type="entry name" value="Ribonuclease H-like superfamily/Ribonuclease H"/>
    <property type="match status" value="1"/>
</dbReference>
<dbReference type="SUPFAM" id="SSF46689">
    <property type="entry name" value="Homeodomain-like"/>
    <property type="match status" value="1"/>
</dbReference>
<dbReference type="Proteomes" id="UP000646827">
    <property type="component" value="Unassembled WGS sequence"/>
</dbReference>
<dbReference type="InterPro" id="IPR047655">
    <property type="entry name" value="Transpos_IS630-like"/>
</dbReference>
<evidence type="ECO:0000313" key="4">
    <source>
        <dbReference type="Proteomes" id="UP000646827"/>
    </source>
</evidence>
<reference evidence="3 4" key="1">
    <citation type="submission" date="2020-12" db="EMBL/GenBank/DDBJ databases">
        <title>Metabolic potential, ecology and presence of endohyphal bacteria is reflected in genomic diversity of Mucoromycotina.</title>
        <authorList>
            <person name="Muszewska A."/>
            <person name="Okrasinska A."/>
            <person name="Steczkiewicz K."/>
            <person name="Drgas O."/>
            <person name="Orlowska M."/>
            <person name="Perlinska-Lenart U."/>
            <person name="Aleksandrzak-Piekarczyk T."/>
            <person name="Szatraj K."/>
            <person name="Zielenkiewicz U."/>
            <person name="Pilsyk S."/>
            <person name="Malc E."/>
            <person name="Mieczkowski P."/>
            <person name="Kruszewska J.S."/>
            <person name="Biernat P."/>
            <person name="Pawlowska J."/>
        </authorList>
    </citation>
    <scope>NUCLEOTIDE SEQUENCE [LARGE SCALE GENOMIC DNA]</scope>
    <source>
        <strain evidence="3 4">CBS 142.35</strain>
    </source>
</reference>
<evidence type="ECO:0000313" key="3">
    <source>
        <dbReference type="EMBL" id="KAG2217446.1"/>
    </source>
</evidence>
<feature type="domain" description="Tc1-like transposase DDE" evidence="2">
    <location>
        <begin position="313"/>
        <end position="397"/>
    </location>
</feature>
<evidence type="ECO:0000256" key="1">
    <source>
        <dbReference type="SAM" id="MobiDB-lite"/>
    </source>
</evidence>
<dbReference type="GO" id="GO:0003676">
    <property type="term" value="F:nucleic acid binding"/>
    <property type="evidence" value="ECO:0007669"/>
    <property type="project" value="InterPro"/>
</dbReference>
<dbReference type="OrthoDB" id="2428500at2759"/>
<dbReference type="InterPro" id="IPR009057">
    <property type="entry name" value="Homeodomain-like_sf"/>
</dbReference>
<proteinExistence type="predicted"/>
<accession>A0A8H7VBU6</accession>
<protein>
    <recommendedName>
        <fullName evidence="2">Tc1-like transposase DDE domain-containing protein</fullName>
    </recommendedName>
</protein>
<sequence>MLSIKSLLLPYDTDDDMYEDEMEVDDMYQIVSDECHNFTGGVQSLVSMKKIKYTLQQTSTSKLMDSQSSNSSNTSVAAQNVTEPVKKARGRPRKTLQQETTIVPKRAHRVYRDPEIIQLIDRIQNITLNAAEAGCDLLIPERTAQRYWKRFVDGEPYLPSTMGKSPGPPPTLQPKHTAFLQAYYDTKSDATLKEAQQSLVDKFGISITQSGLQKHLVSKCGLTMKKLERISEYRNSDETIASRMNWAQAFEFSGIDYYKCIFIDEAGFNMHIKRGITGEGIVNLSLRRPQAVVASKKRKLRSGEEKVVGKIGIRAEHYIEFLEVLMGVLKENGMDGRTLIMDNASIHKTPEVMEAVRKQGFEILYLPPYSPFLNPIEEFWSKLKAGVKRHLLTSDDTLLLRIIDSGNQVTAQDCQGWIRHSLSFMPRCINGEKML</sequence>
<dbReference type="AlphaFoldDB" id="A0A8H7VBU6"/>
<dbReference type="Pfam" id="PF13358">
    <property type="entry name" value="DDE_3"/>
    <property type="match status" value="1"/>
</dbReference>
<dbReference type="InterPro" id="IPR038717">
    <property type="entry name" value="Tc1-like_DDE_dom"/>
</dbReference>
<comment type="caution">
    <text evidence="3">The sequence shown here is derived from an EMBL/GenBank/DDBJ whole genome shotgun (WGS) entry which is preliminary data.</text>
</comment>
<dbReference type="InterPro" id="IPR036397">
    <property type="entry name" value="RNaseH_sf"/>
</dbReference>
<organism evidence="3 4">
    <name type="scientific">Circinella minor</name>
    <dbReference type="NCBI Taxonomy" id="1195481"/>
    <lineage>
        <taxon>Eukaryota</taxon>
        <taxon>Fungi</taxon>
        <taxon>Fungi incertae sedis</taxon>
        <taxon>Mucoromycota</taxon>
        <taxon>Mucoromycotina</taxon>
        <taxon>Mucoromycetes</taxon>
        <taxon>Mucorales</taxon>
        <taxon>Lichtheimiaceae</taxon>
        <taxon>Circinella</taxon>
    </lineage>
</organism>
<evidence type="ECO:0000259" key="2">
    <source>
        <dbReference type="Pfam" id="PF13358"/>
    </source>
</evidence>
<feature type="region of interest" description="Disordered" evidence="1">
    <location>
        <begin position="62"/>
        <end position="97"/>
    </location>
</feature>
<dbReference type="NCBIfam" id="NF033545">
    <property type="entry name" value="transpos_IS630"/>
    <property type="match status" value="1"/>
</dbReference>
<name>A0A8H7VBU6_9FUNG</name>
<dbReference type="PANTHER" id="PTHR46564:SF1">
    <property type="entry name" value="TRANSPOSASE"/>
    <property type="match status" value="1"/>
</dbReference>
<feature type="compositionally biased region" description="Low complexity" evidence="1">
    <location>
        <begin position="66"/>
        <end position="81"/>
    </location>
</feature>
<dbReference type="EMBL" id="JAEPRB010000297">
    <property type="protein sequence ID" value="KAG2217446.1"/>
    <property type="molecule type" value="Genomic_DNA"/>
</dbReference>
<keyword evidence="4" id="KW-1185">Reference proteome</keyword>
<gene>
    <name evidence="3" type="ORF">INT45_009645</name>
</gene>
<dbReference type="PANTHER" id="PTHR46564">
    <property type="entry name" value="TRANSPOSASE"/>
    <property type="match status" value="1"/>
</dbReference>